<dbReference type="SUPFAM" id="SSF56300">
    <property type="entry name" value="Metallo-dependent phosphatases"/>
    <property type="match status" value="1"/>
</dbReference>
<keyword evidence="1" id="KW-0540">Nuclease</keyword>
<reference evidence="5 6" key="1">
    <citation type="submission" date="2020-04" db="EMBL/GenBank/DDBJ databases">
        <title>Draft genome of Methanobacterium subterraneum isolated from animal feces.</title>
        <authorList>
            <person name="Ouboter H.T."/>
            <person name="Berger S."/>
            <person name="Gungor E."/>
            <person name="Jetten M.S.M."/>
            <person name="Welte C.U."/>
        </authorList>
    </citation>
    <scope>NUCLEOTIDE SEQUENCE [LARGE SCALE GENOMIC DNA]</scope>
    <source>
        <strain evidence="5">HO_2020</strain>
    </source>
</reference>
<dbReference type="InterPro" id="IPR004843">
    <property type="entry name" value="Calcineurin-like_PHP"/>
</dbReference>
<evidence type="ECO:0000256" key="2">
    <source>
        <dbReference type="ARBA" id="ARBA00022801"/>
    </source>
</evidence>
<dbReference type="InterPro" id="IPR029052">
    <property type="entry name" value="Metallo-depent_PP-like"/>
</dbReference>
<keyword evidence="3 5" id="KW-0269">Exonuclease</keyword>
<evidence type="ECO:0000256" key="3">
    <source>
        <dbReference type="ARBA" id="ARBA00022839"/>
    </source>
</evidence>
<evidence type="ECO:0000256" key="1">
    <source>
        <dbReference type="ARBA" id="ARBA00022722"/>
    </source>
</evidence>
<evidence type="ECO:0000313" key="6">
    <source>
        <dbReference type="Proteomes" id="UP000591058"/>
    </source>
</evidence>
<proteinExistence type="predicted"/>
<dbReference type="RefSeq" id="WP_169032808.1">
    <property type="nucleotide sequence ID" value="NZ_JABBYL010000027.1"/>
</dbReference>
<dbReference type="Proteomes" id="UP000591058">
    <property type="component" value="Unassembled WGS sequence"/>
</dbReference>
<organism evidence="5 6">
    <name type="scientific">Methanobacterium subterraneum</name>
    <dbReference type="NCBI Taxonomy" id="59277"/>
    <lineage>
        <taxon>Archaea</taxon>
        <taxon>Methanobacteriati</taxon>
        <taxon>Methanobacteriota</taxon>
        <taxon>Methanomada group</taxon>
        <taxon>Methanobacteria</taxon>
        <taxon>Methanobacteriales</taxon>
        <taxon>Methanobacteriaceae</taxon>
        <taxon>Methanobacterium</taxon>
    </lineage>
</organism>
<gene>
    <name evidence="5" type="ORF">HG719_07770</name>
</gene>
<evidence type="ECO:0000313" key="5">
    <source>
        <dbReference type="EMBL" id="NMO09727.1"/>
    </source>
</evidence>
<dbReference type="GO" id="GO:0004527">
    <property type="term" value="F:exonuclease activity"/>
    <property type="evidence" value="ECO:0007669"/>
    <property type="project" value="UniProtKB-KW"/>
</dbReference>
<accession>A0A7K4DML9</accession>
<sequence>MHKFAHLADVHLGAQKTPELKKLEFETFEYILNTCVEENVDFIIIAGDLFHSNLPDLGVVKDAVGKLKEINELGIPIYVIYGSHDFSPNATSIIDIIAESGLLKKVFLPEIYDDEAGEEKLGLQFTVDPKTKAKLVGISAKKLGLEREYYKMLDRASLESEEGFKIFVFHAGLDILPRKLPTDSLKLSYLPQRFDYYAGGDVHEELYTEDFPEYGPIVYPGSPFAGYPRDMEMSACKKNKSKTLKRGFYIVEFDEKVKNIKFCKSKKVEYECLQFNAKNKTSNQLNDEIMDKIEETYFNEKIVIVKVQGTLTGGKTSDINFNEVRMKIRDRGAIHVGISHFSFRSKEFEAVTYKGEEDSEIERNLFKENISNVDVIDDDLNDENGVELAVNLMNILKESQKVNEKKSNYSSRILKDSLNILDI</sequence>
<feature type="domain" description="Calcineurin-like phosphoesterase" evidence="4">
    <location>
        <begin position="3"/>
        <end position="204"/>
    </location>
</feature>
<keyword evidence="2" id="KW-0378">Hydrolase</keyword>
<dbReference type="EMBL" id="JABBYL010000027">
    <property type="protein sequence ID" value="NMO09727.1"/>
    <property type="molecule type" value="Genomic_DNA"/>
</dbReference>
<dbReference type="InterPro" id="IPR041796">
    <property type="entry name" value="Mre11_N"/>
</dbReference>
<name>A0A7K4DML9_9EURY</name>
<dbReference type="Pfam" id="PF00149">
    <property type="entry name" value="Metallophos"/>
    <property type="match status" value="1"/>
</dbReference>
<protein>
    <submittedName>
        <fullName evidence="5">DNA repair exonuclease</fullName>
    </submittedName>
</protein>
<evidence type="ECO:0000259" key="4">
    <source>
        <dbReference type="Pfam" id="PF00149"/>
    </source>
</evidence>
<dbReference type="CDD" id="cd00840">
    <property type="entry name" value="MPP_Mre11_N"/>
    <property type="match status" value="1"/>
</dbReference>
<dbReference type="InterPro" id="IPR050535">
    <property type="entry name" value="DNA_Repair-Maintenance_Comp"/>
</dbReference>
<comment type="caution">
    <text evidence="5">The sequence shown here is derived from an EMBL/GenBank/DDBJ whole genome shotgun (WGS) entry which is preliminary data.</text>
</comment>
<dbReference type="Gene3D" id="3.60.21.10">
    <property type="match status" value="1"/>
</dbReference>
<dbReference type="PANTHER" id="PTHR30337:SF0">
    <property type="entry name" value="NUCLEASE SBCCD SUBUNIT D"/>
    <property type="match status" value="1"/>
</dbReference>
<dbReference type="PANTHER" id="PTHR30337">
    <property type="entry name" value="COMPONENT OF ATP-DEPENDENT DSDNA EXONUCLEASE"/>
    <property type="match status" value="1"/>
</dbReference>
<dbReference type="AlphaFoldDB" id="A0A7K4DML9"/>